<accession>A0A0X8JRW5</accession>
<sequence length="758" mass="83313">MSMPPSSHHWRFFRIGGFDQVRLETAQDLLHLDELDQKLWAALSCPVHGLEFDPRTLTMLDTDDDGRVRVPEVLEAVRWTASALKNMDGLIAGHSYLSLADIDDSHPEGRALLASARHILKYLDKPDAMRITIEDLDSTQELLQNSLLNGDGVVIPASADNPELKILIEEVMSTMGTVMDRSGQEGISSEQAAAFFDEAAQYVAWRHEARLRAESVLPFGDNTPAAAEAFFALRPKIDDFFTRCGLAAFDSRAEEPLNPSLGTYETLAAQELGTTDDLARFPLAKVKMTRTLPLKTGLNPAWEALMGVLREMALIPMFGDEEYLGIEQWQQVKAAFADHEAWLAEKAGTRVEGIGLERLQSILSSPARMELEALIARDLELSEQVDSFDKVARLTYFTRDLMILLNNFVTFYDFYSQKRKAIFQAGTLYLDGRACELCVRVDDMDAHQVLATLSRTYLVYCQCRRRNSEEQMTIAAAFTNGDSDNLMVGRNGIFYDRNGNDWDATIIKLIEHPISVRQAFWSPYKRAGRMIGEQIEKFAAAKDKAVEESAGAKVATLGAPAAEPGKAPAPFDVGKFAGIFAAIGLALGAIGTALAAVLSGFLSLALWQMPLAVGGILLVISGPSMLIAYMKLRQRNLGPILDAGGWAVNSKAKINIPFGTTLTKVAALPPGAERSLRDPFAEKRTPWKRWVALIILIVILSLAWDKGYIQQLSEKLKSSVQTQEPAPQPEEKPAQPAAEKAAPEPATPAAPEEKPAAQ</sequence>
<organism evidence="4 5">
    <name type="scientific">Desulfomicrobium orale DSM 12838</name>
    <dbReference type="NCBI Taxonomy" id="888061"/>
    <lineage>
        <taxon>Bacteria</taxon>
        <taxon>Pseudomonadati</taxon>
        <taxon>Thermodesulfobacteriota</taxon>
        <taxon>Desulfovibrionia</taxon>
        <taxon>Desulfovibrionales</taxon>
        <taxon>Desulfomicrobiaceae</taxon>
        <taxon>Desulfomicrobium</taxon>
    </lineage>
</organism>
<keyword evidence="2" id="KW-0472">Membrane</keyword>
<evidence type="ECO:0000313" key="4">
    <source>
        <dbReference type="EMBL" id="AMD93716.1"/>
    </source>
</evidence>
<evidence type="ECO:0000256" key="1">
    <source>
        <dbReference type="SAM" id="MobiDB-lite"/>
    </source>
</evidence>
<feature type="compositionally biased region" description="Low complexity" evidence="1">
    <location>
        <begin position="734"/>
        <end position="750"/>
    </location>
</feature>
<gene>
    <name evidence="3" type="ORF">AXF15_10835</name>
    <name evidence="4" type="ORF">AXF15_11825</name>
</gene>
<dbReference type="AlphaFoldDB" id="A0A0X8JRW5"/>
<evidence type="ECO:0008006" key="6">
    <source>
        <dbReference type="Google" id="ProtNLM"/>
    </source>
</evidence>
<keyword evidence="5" id="KW-1185">Reference proteome</keyword>
<dbReference type="EMBL" id="CP014230">
    <property type="protein sequence ID" value="AMD93716.1"/>
    <property type="molecule type" value="Genomic_DNA"/>
</dbReference>
<keyword evidence="2" id="KW-1133">Transmembrane helix</keyword>
<dbReference type="EMBL" id="CP014230">
    <property type="protein sequence ID" value="AMD93546.1"/>
    <property type="molecule type" value="Genomic_DNA"/>
</dbReference>
<name>A0A0X8JRW5_9BACT</name>
<feature type="transmembrane region" description="Helical" evidence="2">
    <location>
        <begin position="607"/>
        <end position="629"/>
    </location>
</feature>
<evidence type="ECO:0000313" key="5">
    <source>
        <dbReference type="Proteomes" id="UP000063964"/>
    </source>
</evidence>
<reference evidence="4" key="1">
    <citation type="submission" date="2016-02" db="EMBL/GenBank/DDBJ databases">
        <authorList>
            <person name="Wen L."/>
            <person name="He K."/>
            <person name="Yang H."/>
        </authorList>
    </citation>
    <scope>NUCLEOTIDE SEQUENCE [LARGE SCALE GENOMIC DNA]</scope>
    <source>
        <strain evidence="4">DSM 12838</strain>
    </source>
</reference>
<keyword evidence="2" id="KW-0812">Transmembrane</keyword>
<proteinExistence type="predicted"/>
<dbReference type="KEGG" id="doa:AXF15_11825"/>
<dbReference type="Proteomes" id="UP000063964">
    <property type="component" value="Chromosome"/>
</dbReference>
<feature type="region of interest" description="Disordered" evidence="1">
    <location>
        <begin position="715"/>
        <end position="758"/>
    </location>
</feature>
<dbReference type="KEGG" id="doa:AXF15_10835"/>
<protein>
    <recommendedName>
        <fullName evidence="6">EF-hand domain-containing protein</fullName>
    </recommendedName>
</protein>
<reference evidence="5" key="2">
    <citation type="submission" date="2016-02" db="EMBL/GenBank/DDBJ databases">
        <authorList>
            <person name="Holder M.E."/>
            <person name="Ajami N.J."/>
            <person name="Petrosino J.F."/>
        </authorList>
    </citation>
    <scope>NUCLEOTIDE SEQUENCE [LARGE SCALE GENOMIC DNA]</scope>
    <source>
        <strain evidence="5">DSM 12838</strain>
    </source>
</reference>
<evidence type="ECO:0000313" key="3">
    <source>
        <dbReference type="EMBL" id="AMD93546.1"/>
    </source>
</evidence>
<feature type="transmembrane region" description="Helical" evidence="2">
    <location>
        <begin position="576"/>
        <end position="601"/>
    </location>
</feature>
<evidence type="ECO:0000256" key="2">
    <source>
        <dbReference type="SAM" id="Phobius"/>
    </source>
</evidence>